<dbReference type="InParanoid" id="A0A1Q3BG38"/>
<accession>A0A1Q3BG38</accession>
<dbReference type="InterPro" id="IPR007493">
    <property type="entry name" value="DUF538"/>
</dbReference>
<evidence type="ECO:0000256" key="1">
    <source>
        <dbReference type="SAM" id="SignalP"/>
    </source>
</evidence>
<dbReference type="SUPFAM" id="SSF141562">
    <property type="entry name" value="At5g01610-like"/>
    <property type="match status" value="1"/>
</dbReference>
<gene>
    <name evidence="2" type="ORF">CFOL_v3_10479</name>
</gene>
<organism evidence="2 3">
    <name type="scientific">Cephalotus follicularis</name>
    <name type="common">Albany pitcher plant</name>
    <dbReference type="NCBI Taxonomy" id="3775"/>
    <lineage>
        <taxon>Eukaryota</taxon>
        <taxon>Viridiplantae</taxon>
        <taxon>Streptophyta</taxon>
        <taxon>Embryophyta</taxon>
        <taxon>Tracheophyta</taxon>
        <taxon>Spermatophyta</taxon>
        <taxon>Magnoliopsida</taxon>
        <taxon>eudicotyledons</taxon>
        <taxon>Gunneridae</taxon>
        <taxon>Pentapetalae</taxon>
        <taxon>rosids</taxon>
        <taxon>fabids</taxon>
        <taxon>Oxalidales</taxon>
        <taxon>Cephalotaceae</taxon>
        <taxon>Cephalotus</taxon>
    </lineage>
</organism>
<protein>
    <submittedName>
        <fullName evidence="2">DUF538 domain-containing protein</fullName>
    </submittedName>
</protein>
<proteinExistence type="predicted"/>
<feature type="chain" id="PRO_5012637002" evidence="1">
    <location>
        <begin position="22"/>
        <end position="96"/>
    </location>
</feature>
<dbReference type="InterPro" id="IPR036758">
    <property type="entry name" value="At5g01610-like"/>
</dbReference>
<dbReference type="STRING" id="3775.A0A1Q3BG38"/>
<comment type="caution">
    <text evidence="2">The sequence shown here is derived from an EMBL/GenBank/DDBJ whole genome shotgun (WGS) entry which is preliminary data.</text>
</comment>
<feature type="signal peptide" evidence="1">
    <location>
        <begin position="1"/>
        <end position="21"/>
    </location>
</feature>
<keyword evidence="1" id="KW-0732">Signal</keyword>
<dbReference type="OrthoDB" id="1897482at2759"/>
<name>A0A1Q3BG38_CEPFO</name>
<dbReference type="Gene3D" id="2.30.240.10">
    <property type="entry name" value="At5g01610-like"/>
    <property type="match status" value="1"/>
</dbReference>
<dbReference type="AlphaFoldDB" id="A0A1Q3BG38"/>
<dbReference type="EMBL" id="BDDD01000511">
    <property type="protein sequence ID" value="GAV66970.1"/>
    <property type="molecule type" value="Genomic_DNA"/>
</dbReference>
<evidence type="ECO:0000313" key="2">
    <source>
        <dbReference type="EMBL" id="GAV66970.1"/>
    </source>
</evidence>
<reference evidence="3" key="1">
    <citation type="submission" date="2016-04" db="EMBL/GenBank/DDBJ databases">
        <title>Cephalotus genome sequencing.</title>
        <authorList>
            <person name="Fukushima K."/>
            <person name="Hasebe M."/>
            <person name="Fang X."/>
        </authorList>
    </citation>
    <scope>NUCLEOTIDE SEQUENCE [LARGE SCALE GENOMIC DNA]</scope>
    <source>
        <strain evidence="3">cv. St1</strain>
    </source>
</reference>
<evidence type="ECO:0000313" key="3">
    <source>
        <dbReference type="Proteomes" id="UP000187406"/>
    </source>
</evidence>
<dbReference type="Proteomes" id="UP000187406">
    <property type="component" value="Unassembled WGS sequence"/>
</dbReference>
<keyword evidence="3" id="KW-1185">Reference proteome</keyword>
<sequence length="96" mass="10606">MASLFIICFILMTISSPYVLTNDKLSAYEVLQEYNFPHGLLPKGVNGYEINGDELEFSVGFSSKDFTVKNFLECPRCGCGLDCGGNKLSGLLYFSN</sequence>
<dbReference type="Pfam" id="PF04398">
    <property type="entry name" value="DUF538"/>
    <property type="match status" value="1"/>
</dbReference>